<dbReference type="RefSeq" id="WP_006618050.1">
    <property type="nucleotide sequence ID" value="NZ_BIMW01000109.1"/>
</dbReference>
<feature type="region of interest" description="Disordered" evidence="2">
    <location>
        <begin position="64"/>
        <end position="83"/>
    </location>
</feature>
<protein>
    <submittedName>
        <fullName evidence="3">Uncharacterized protein</fullName>
    </submittedName>
</protein>
<evidence type="ECO:0000256" key="2">
    <source>
        <dbReference type="SAM" id="MobiDB-lite"/>
    </source>
</evidence>
<organism evidence="3 4">
    <name type="scientific">Limnospira platensis NIES-46</name>
    <dbReference type="NCBI Taxonomy" id="1236695"/>
    <lineage>
        <taxon>Bacteria</taxon>
        <taxon>Bacillati</taxon>
        <taxon>Cyanobacteriota</taxon>
        <taxon>Cyanophyceae</taxon>
        <taxon>Oscillatoriophycideae</taxon>
        <taxon>Oscillatoriales</taxon>
        <taxon>Sirenicapillariaceae</taxon>
        <taxon>Limnospira</taxon>
    </lineage>
</organism>
<keyword evidence="1" id="KW-0175">Coiled coil</keyword>
<dbReference type="Gene3D" id="1.10.287.2610">
    <property type="match status" value="1"/>
</dbReference>
<dbReference type="EMBL" id="BIMW01000109">
    <property type="protein sequence ID" value="GCE94846.1"/>
    <property type="molecule type" value="Genomic_DNA"/>
</dbReference>
<evidence type="ECO:0000313" key="4">
    <source>
        <dbReference type="Proteomes" id="UP000326169"/>
    </source>
</evidence>
<evidence type="ECO:0000313" key="3">
    <source>
        <dbReference type="EMBL" id="GCE94846.1"/>
    </source>
</evidence>
<reference evidence="3 4" key="1">
    <citation type="journal article" date="2019" name="J Genomics">
        <title>The Draft Genome of a Hydrogen-producing Cyanobacterium, Arthrospira platensis NIES-46.</title>
        <authorList>
            <person name="Suzuki S."/>
            <person name="Yamaguchi H."/>
            <person name="Kawachi M."/>
        </authorList>
    </citation>
    <scope>NUCLEOTIDE SEQUENCE [LARGE SCALE GENOMIC DNA]</scope>
    <source>
        <strain evidence="3 4">NIES-46</strain>
    </source>
</reference>
<name>A0A5M3TAM9_LIMPL</name>
<gene>
    <name evidence="3" type="ORF">NIES46_29060</name>
</gene>
<accession>A0A5M3TAM9</accession>
<feature type="compositionally biased region" description="Polar residues" evidence="2">
    <location>
        <begin position="329"/>
        <end position="338"/>
    </location>
</feature>
<keyword evidence="4" id="KW-1185">Reference proteome</keyword>
<evidence type="ECO:0000256" key="1">
    <source>
        <dbReference type="SAM" id="Coils"/>
    </source>
</evidence>
<feature type="region of interest" description="Disordered" evidence="2">
    <location>
        <begin position="275"/>
        <end position="354"/>
    </location>
</feature>
<sequence>MSEADLPLNQSPDEAAIPEYEAGVAQPLTHISHTGDDDWETVNFPDAIAIDQIPLVKQSPENASVRTEGLPPQVATGPMNEVEGSRETPLIKALHACNRDLIDRIAELSEQLEDCHQQLREQKTNYHQQLQELDFTRAQVNRLFQKLDVANRVIRQQQVLVENLTQQWDTSQTRMAKMERECAMTRQSYNEQSHELVQAQNTCRELRSRLQRQQRYTLQFKAALERSLEVRESGMSPNPELMVDSPSLEMDGADNELLSPSFVIHGQMNLSKASPVQPWSAQLQDSSVEQSVEQSEEGLDELTAPAEGDYNPTPVMPPLLSTKEGLGSQGESPKSAVSDSEAIAPPPPFEISIDSIVPAGEPVLDEWPKPRLVEEELQRIRLEYAAPEPVEESVANPKLAGVGSRQKGDNWPAPLVYPQHRRKLQSWSAIQLPTFPNQKVEEAVEF</sequence>
<dbReference type="Proteomes" id="UP000326169">
    <property type="component" value="Unassembled WGS sequence"/>
</dbReference>
<dbReference type="GeneID" id="301683726"/>
<feature type="compositionally biased region" description="Polar residues" evidence="2">
    <location>
        <begin position="275"/>
        <end position="285"/>
    </location>
</feature>
<feature type="coiled-coil region" evidence="1">
    <location>
        <begin position="98"/>
        <end position="216"/>
    </location>
</feature>
<comment type="caution">
    <text evidence="3">The sequence shown here is derived from an EMBL/GenBank/DDBJ whole genome shotgun (WGS) entry which is preliminary data.</text>
</comment>
<feature type="region of interest" description="Disordered" evidence="2">
    <location>
        <begin position="384"/>
        <end position="414"/>
    </location>
</feature>
<proteinExistence type="predicted"/>